<dbReference type="RefSeq" id="WP_306828847.1">
    <property type="nucleotide sequence ID" value="NZ_JAUSRA010000001.1"/>
</dbReference>
<protein>
    <submittedName>
        <fullName evidence="1">Uncharacterized protein</fullName>
    </submittedName>
</protein>
<sequence length="167" mass="17662">MSLDDFVAFSAEVTGFTEFELLGTGQAGSYLDTVTEVVGERILADLLGAYRARVTETGDEQARAAQLTGAVLGDPRLGPVARNIIKLWYCGVWFALPSAWTGEFGAAGREGTFTASPQAYTQGLLWFAIGANPPGARAPGYASWASPPRIPELPSSAIPRSLTHTSP</sequence>
<evidence type="ECO:0000313" key="2">
    <source>
        <dbReference type="Proteomes" id="UP001240984"/>
    </source>
</evidence>
<keyword evidence="2" id="KW-1185">Reference proteome</keyword>
<proteinExistence type="predicted"/>
<evidence type="ECO:0000313" key="1">
    <source>
        <dbReference type="EMBL" id="MDP9793768.1"/>
    </source>
</evidence>
<name>A0ABT9MQU0_9ACTN</name>
<organism evidence="1 2">
    <name type="scientific">Catenuloplanes nepalensis</name>
    <dbReference type="NCBI Taxonomy" id="587533"/>
    <lineage>
        <taxon>Bacteria</taxon>
        <taxon>Bacillati</taxon>
        <taxon>Actinomycetota</taxon>
        <taxon>Actinomycetes</taxon>
        <taxon>Micromonosporales</taxon>
        <taxon>Micromonosporaceae</taxon>
        <taxon>Catenuloplanes</taxon>
    </lineage>
</organism>
<accession>A0ABT9MQU0</accession>
<gene>
    <name evidence="1" type="ORF">J2S43_002280</name>
</gene>
<dbReference type="Proteomes" id="UP001240984">
    <property type="component" value="Unassembled WGS sequence"/>
</dbReference>
<reference evidence="1 2" key="1">
    <citation type="submission" date="2023-07" db="EMBL/GenBank/DDBJ databases">
        <title>Sequencing the genomes of 1000 actinobacteria strains.</title>
        <authorList>
            <person name="Klenk H.-P."/>
        </authorList>
    </citation>
    <scope>NUCLEOTIDE SEQUENCE [LARGE SCALE GENOMIC DNA]</scope>
    <source>
        <strain evidence="1 2">DSM 44710</strain>
    </source>
</reference>
<dbReference type="EMBL" id="JAUSRA010000001">
    <property type="protein sequence ID" value="MDP9793768.1"/>
    <property type="molecule type" value="Genomic_DNA"/>
</dbReference>
<comment type="caution">
    <text evidence="1">The sequence shown here is derived from an EMBL/GenBank/DDBJ whole genome shotgun (WGS) entry which is preliminary data.</text>
</comment>